<reference evidence="5 6" key="1">
    <citation type="submission" date="2019-09" db="EMBL/GenBank/DDBJ databases">
        <title>Bird 10,000 Genomes (B10K) Project - Family phase.</title>
        <authorList>
            <person name="Zhang G."/>
        </authorList>
    </citation>
    <scope>NUCLEOTIDE SEQUENCE [LARGE SCALE GENOMIC DNA]</scope>
    <source>
        <strain evidence="5">B10K-DU-002-59</strain>
        <tissue evidence="5">Muscle</tissue>
    </source>
</reference>
<keyword evidence="6" id="KW-1185">Reference proteome</keyword>
<dbReference type="InterPro" id="IPR050671">
    <property type="entry name" value="CD300_family_receptors"/>
</dbReference>
<dbReference type="PANTHER" id="PTHR11860">
    <property type="entry name" value="POLYMERIC-IMMUNOGLOBULIN RECEPTOR"/>
    <property type="match status" value="1"/>
</dbReference>
<evidence type="ECO:0000313" key="6">
    <source>
        <dbReference type="Proteomes" id="UP000550086"/>
    </source>
</evidence>
<evidence type="ECO:0000256" key="3">
    <source>
        <dbReference type="ARBA" id="ARBA00023136"/>
    </source>
</evidence>
<dbReference type="PROSITE" id="PS50835">
    <property type="entry name" value="IG_LIKE"/>
    <property type="match status" value="1"/>
</dbReference>
<evidence type="ECO:0000259" key="4">
    <source>
        <dbReference type="PROSITE" id="PS50835"/>
    </source>
</evidence>
<dbReference type="InterPro" id="IPR013783">
    <property type="entry name" value="Ig-like_fold"/>
</dbReference>
<accession>A0A7L2Y739</accession>
<comment type="caution">
    <text evidence="5">The sequence shown here is derived from an EMBL/GenBank/DDBJ whole genome shotgun (WGS) entry which is preliminary data.</text>
</comment>
<dbReference type="OrthoDB" id="8959642at2759"/>
<dbReference type="GO" id="GO:0004888">
    <property type="term" value="F:transmembrane signaling receptor activity"/>
    <property type="evidence" value="ECO:0007669"/>
    <property type="project" value="TreeGrafter"/>
</dbReference>
<dbReference type="GO" id="GO:0005886">
    <property type="term" value="C:plasma membrane"/>
    <property type="evidence" value="ECO:0007669"/>
    <property type="project" value="TreeGrafter"/>
</dbReference>
<proteinExistence type="predicted"/>
<dbReference type="SUPFAM" id="SSF48726">
    <property type="entry name" value="Immunoglobulin"/>
    <property type="match status" value="1"/>
</dbReference>
<dbReference type="Pfam" id="PF07686">
    <property type="entry name" value="V-set"/>
    <property type="match status" value="1"/>
</dbReference>
<dbReference type="EMBL" id="VZTM01002588">
    <property type="protein sequence ID" value="NXS91270.1"/>
    <property type="molecule type" value="Genomic_DNA"/>
</dbReference>
<dbReference type="PANTHER" id="PTHR11860:SF87">
    <property type="entry name" value="CMRF35-LIKE MOLECULE 8"/>
    <property type="match status" value="1"/>
</dbReference>
<feature type="domain" description="Ig-like" evidence="4">
    <location>
        <begin position="1"/>
        <end position="65"/>
    </location>
</feature>
<feature type="non-terminal residue" evidence="5">
    <location>
        <position position="1"/>
    </location>
</feature>
<evidence type="ECO:0000256" key="2">
    <source>
        <dbReference type="ARBA" id="ARBA00022692"/>
    </source>
</evidence>
<feature type="non-terminal residue" evidence="5">
    <location>
        <position position="65"/>
    </location>
</feature>
<dbReference type="Proteomes" id="UP000550086">
    <property type="component" value="Unassembled WGS sequence"/>
</dbReference>
<keyword evidence="2" id="KW-0812">Transmembrane</keyword>
<name>A0A7L2Y739_JACJC</name>
<sequence>KKAWCRVRDRQCELLVETIGGQPQHSYTVEARKGTVTIVDDHYNAIVTITMTNLQAEDSGTYSCA</sequence>
<evidence type="ECO:0000313" key="5">
    <source>
        <dbReference type="EMBL" id="NXS91270.1"/>
    </source>
</evidence>
<protein>
    <submittedName>
        <fullName evidence="5">CLM8 protein</fullName>
    </submittedName>
</protein>
<keyword evidence="3" id="KW-0472">Membrane</keyword>
<dbReference type="InterPro" id="IPR036179">
    <property type="entry name" value="Ig-like_dom_sf"/>
</dbReference>
<dbReference type="InterPro" id="IPR013106">
    <property type="entry name" value="Ig_V-set"/>
</dbReference>
<dbReference type="AlphaFoldDB" id="A0A7L2Y739"/>
<comment type="subcellular location">
    <subcellularLocation>
        <location evidence="1">Membrane</location>
    </subcellularLocation>
</comment>
<evidence type="ECO:0000256" key="1">
    <source>
        <dbReference type="ARBA" id="ARBA00004370"/>
    </source>
</evidence>
<gene>
    <name evidence="5" type="primary">Cd300a</name>
    <name evidence="5" type="ORF">JACJAC_R14118</name>
</gene>
<organism evidence="5 6">
    <name type="scientific">Jacana jacana</name>
    <name type="common">Wattled jacana</name>
    <name type="synonym">Parra jacana</name>
    <dbReference type="NCBI Taxonomy" id="54508"/>
    <lineage>
        <taxon>Eukaryota</taxon>
        <taxon>Metazoa</taxon>
        <taxon>Chordata</taxon>
        <taxon>Craniata</taxon>
        <taxon>Vertebrata</taxon>
        <taxon>Euteleostomi</taxon>
        <taxon>Archelosauria</taxon>
        <taxon>Archosauria</taxon>
        <taxon>Dinosauria</taxon>
        <taxon>Saurischia</taxon>
        <taxon>Theropoda</taxon>
        <taxon>Coelurosauria</taxon>
        <taxon>Aves</taxon>
        <taxon>Neognathae</taxon>
        <taxon>Neoaves</taxon>
        <taxon>Charadriiformes</taxon>
        <taxon>Jacanidae</taxon>
        <taxon>Jacana</taxon>
    </lineage>
</organism>
<dbReference type="InterPro" id="IPR007110">
    <property type="entry name" value="Ig-like_dom"/>
</dbReference>
<dbReference type="Gene3D" id="2.60.40.10">
    <property type="entry name" value="Immunoglobulins"/>
    <property type="match status" value="1"/>
</dbReference>